<evidence type="ECO:0000313" key="3">
    <source>
        <dbReference type="WBParaSite" id="HPLM_0000155301-mRNA-1"/>
    </source>
</evidence>
<reference evidence="3" key="1">
    <citation type="submission" date="2017-02" db="UniProtKB">
        <authorList>
            <consortium name="WormBaseParasite"/>
        </authorList>
    </citation>
    <scope>IDENTIFICATION</scope>
</reference>
<dbReference type="WBParaSite" id="HPLM_0000155301-mRNA-1">
    <property type="protein sequence ID" value="HPLM_0000155301-mRNA-1"/>
    <property type="gene ID" value="HPLM_0000155301"/>
</dbReference>
<dbReference type="EMBL" id="UZAF01002140">
    <property type="protein sequence ID" value="VDO10102.1"/>
    <property type="molecule type" value="Genomic_DNA"/>
</dbReference>
<dbReference type="AlphaFoldDB" id="A0A0N4VW83"/>
<protein>
    <submittedName>
        <fullName evidence="3">Neprosin domain-containing protein</fullName>
    </submittedName>
</protein>
<keyword evidence="2" id="KW-1185">Reference proteome</keyword>
<accession>A0A0N4VW83</accession>
<name>A0A0N4VW83_HAEPC</name>
<proteinExistence type="predicted"/>
<gene>
    <name evidence="1" type="ORF">HPLM_LOCUS1551</name>
</gene>
<dbReference type="Proteomes" id="UP000268014">
    <property type="component" value="Unassembled WGS sequence"/>
</dbReference>
<sequence length="73" mass="8499">MDSIVPGQMTMSSSLQWAPSYGAMNAYCGHKKEVVPTRFAEKWNITWNGHDIRIGMNLERNNYVYYSMRRPNP</sequence>
<evidence type="ECO:0000313" key="1">
    <source>
        <dbReference type="EMBL" id="VDO10102.1"/>
    </source>
</evidence>
<evidence type="ECO:0000313" key="2">
    <source>
        <dbReference type="Proteomes" id="UP000268014"/>
    </source>
</evidence>
<organism evidence="3">
    <name type="scientific">Haemonchus placei</name>
    <name type="common">Barber's pole worm</name>
    <dbReference type="NCBI Taxonomy" id="6290"/>
    <lineage>
        <taxon>Eukaryota</taxon>
        <taxon>Metazoa</taxon>
        <taxon>Ecdysozoa</taxon>
        <taxon>Nematoda</taxon>
        <taxon>Chromadorea</taxon>
        <taxon>Rhabditida</taxon>
        <taxon>Rhabditina</taxon>
        <taxon>Rhabditomorpha</taxon>
        <taxon>Strongyloidea</taxon>
        <taxon>Trichostrongylidae</taxon>
        <taxon>Haemonchus</taxon>
    </lineage>
</organism>
<reference evidence="1 2" key="2">
    <citation type="submission" date="2018-11" db="EMBL/GenBank/DDBJ databases">
        <authorList>
            <consortium name="Pathogen Informatics"/>
        </authorList>
    </citation>
    <scope>NUCLEOTIDE SEQUENCE [LARGE SCALE GENOMIC DNA]</scope>
    <source>
        <strain evidence="1 2">MHpl1</strain>
    </source>
</reference>